<dbReference type="EMBL" id="CP015136">
    <property type="protein sequence ID" value="AMY08718.1"/>
    <property type="molecule type" value="Genomic_DNA"/>
</dbReference>
<evidence type="ECO:0000313" key="1">
    <source>
        <dbReference type="EMBL" id="AMY08718.1"/>
    </source>
</evidence>
<proteinExistence type="predicted"/>
<dbReference type="Proteomes" id="UP000076079">
    <property type="component" value="Chromosome"/>
</dbReference>
<reference evidence="2" key="2">
    <citation type="submission" date="2016-04" db="EMBL/GenBank/DDBJ databases">
        <title>First Complete Genome Sequence of a Subdivision 6 Acidobacterium.</title>
        <authorList>
            <person name="Huang S."/>
            <person name="Vieira S."/>
            <person name="Bunk B."/>
            <person name="Riedel T."/>
            <person name="Sproeer C."/>
            <person name="Overmann J."/>
        </authorList>
    </citation>
    <scope>NUCLEOTIDE SEQUENCE [LARGE SCALE GENOMIC DNA]</scope>
    <source>
        <strain evidence="2">DSM 100886 HEG_-6_39</strain>
    </source>
</reference>
<keyword evidence="2" id="KW-1185">Reference proteome</keyword>
<reference evidence="1 2" key="1">
    <citation type="journal article" date="2016" name="Genome Announc.">
        <title>First Complete Genome Sequence of a Subdivision 6 Acidobacterium Strain.</title>
        <authorList>
            <person name="Huang S."/>
            <person name="Vieira S."/>
            <person name="Bunk B."/>
            <person name="Riedel T."/>
            <person name="Sproer C."/>
            <person name="Overmann J."/>
        </authorList>
    </citation>
    <scope>NUCLEOTIDE SEQUENCE [LARGE SCALE GENOMIC DNA]</scope>
    <source>
        <strain evidence="2">DSM 100886 HEG_-6_39</strain>
    </source>
</reference>
<protein>
    <submittedName>
        <fullName evidence="1">Uncharacterized protein</fullName>
    </submittedName>
</protein>
<dbReference type="RefSeq" id="WP_110170535.1">
    <property type="nucleotide sequence ID" value="NZ_CP015136.1"/>
</dbReference>
<accession>A0A143PKU5</accession>
<gene>
    <name evidence="1" type="ORF">LuPra_01922</name>
</gene>
<organism evidence="1 2">
    <name type="scientific">Luteitalea pratensis</name>
    <dbReference type="NCBI Taxonomy" id="1855912"/>
    <lineage>
        <taxon>Bacteria</taxon>
        <taxon>Pseudomonadati</taxon>
        <taxon>Acidobacteriota</taxon>
        <taxon>Vicinamibacteria</taxon>
        <taxon>Vicinamibacterales</taxon>
        <taxon>Vicinamibacteraceae</taxon>
        <taxon>Luteitalea</taxon>
    </lineage>
</organism>
<evidence type="ECO:0000313" key="2">
    <source>
        <dbReference type="Proteomes" id="UP000076079"/>
    </source>
</evidence>
<dbReference type="KEGG" id="abac:LuPra_01922"/>
<dbReference type="AlphaFoldDB" id="A0A143PKU5"/>
<dbReference type="STRING" id="1855912.LuPra_01922"/>
<sequence length="61" mass="7027">MSSDAKRWTAKADWHATQRALSPAQKIALIIQLQHREVELDRVRKAAGRPVRGITPWRTRP</sequence>
<name>A0A143PKU5_LUTPR</name>